<reference evidence="6 7" key="1">
    <citation type="journal article" date="2019" name="Int. J. Syst. Evol. Microbiol.">
        <title>The Global Catalogue of Microorganisms (GCM) 10K type strain sequencing project: providing services to taxonomists for standard genome sequencing and annotation.</title>
        <authorList>
            <consortium name="The Broad Institute Genomics Platform"/>
            <consortium name="The Broad Institute Genome Sequencing Center for Infectious Disease"/>
            <person name="Wu L."/>
            <person name="Ma J."/>
        </authorList>
    </citation>
    <scope>NUCLEOTIDE SEQUENCE [LARGE SCALE GENOMIC DNA]</scope>
    <source>
        <strain evidence="6 7">JCM 9731</strain>
    </source>
</reference>
<dbReference type="Proteomes" id="UP001500782">
    <property type="component" value="Unassembled WGS sequence"/>
</dbReference>
<dbReference type="SUPFAM" id="SSF51905">
    <property type="entry name" value="FAD/NAD(P)-binding domain"/>
    <property type="match status" value="1"/>
</dbReference>
<comment type="cofactor">
    <cofactor evidence="1">
        <name>FAD</name>
        <dbReference type="ChEBI" id="CHEBI:57692"/>
    </cofactor>
</comment>
<dbReference type="PANTHER" id="PTHR46496:SF1">
    <property type="entry name" value="ZEAXANTHIN EPOXIDASE, CHLOROPLASTIC"/>
    <property type="match status" value="1"/>
</dbReference>
<dbReference type="InterPro" id="IPR036188">
    <property type="entry name" value="FAD/NAD-bd_sf"/>
</dbReference>
<keyword evidence="2" id="KW-0285">Flavoprotein</keyword>
<evidence type="ECO:0000259" key="5">
    <source>
        <dbReference type="Pfam" id="PF01494"/>
    </source>
</evidence>
<proteinExistence type="predicted"/>
<name>A0ABN0WJ57_9BACI</name>
<gene>
    <name evidence="6" type="ORF">GCM10008967_32390</name>
</gene>
<evidence type="ECO:0000256" key="1">
    <source>
        <dbReference type="ARBA" id="ARBA00001974"/>
    </source>
</evidence>
<evidence type="ECO:0000313" key="7">
    <source>
        <dbReference type="Proteomes" id="UP001500782"/>
    </source>
</evidence>
<evidence type="ECO:0000256" key="2">
    <source>
        <dbReference type="ARBA" id="ARBA00022630"/>
    </source>
</evidence>
<dbReference type="Gene3D" id="3.50.50.60">
    <property type="entry name" value="FAD/NAD(P)-binding domain"/>
    <property type="match status" value="1"/>
</dbReference>
<sequence>MSKKVTVIGAGIGGLCTAIALVNEGFEVKVFEKASQLTGAGAGIVLAANAMKVLRKLGIEETVKLYGAHVGKAEIRRWDGRLITEIPTDEQAERYGTHSYLIHRANLQAALMDRLEESSKVQLGKKLLRVTQTEDKVIAFFCDDTYEVSDILIGADGIHSIVRDQLFGESKLRYASFTAFRGICNFTNPHYQIEDGGGFEAWGKGTRFGYSHLGEGKAYWFAAINSPVGRKIESELRKEVVRKHFEGWYEPVQLVIEATQESSILHHDIYDLPPLKRWSKGRVTLLGDAAHPMLPNLGQGGAQAMEDAIVLAKRLKENESIQRAFQEYEQSRVPRIKSIVKQSRKMGRMVQLENPMMIMARNAVLKSIPNKMITNRLDWVIGHEV</sequence>
<dbReference type="RefSeq" id="WP_343801189.1">
    <property type="nucleotide sequence ID" value="NZ_BAAADJ010000057.1"/>
</dbReference>
<keyword evidence="6" id="KW-0503">Monooxygenase</keyword>
<dbReference type="PANTHER" id="PTHR46496">
    <property type="match status" value="1"/>
</dbReference>
<dbReference type="GO" id="GO:0004497">
    <property type="term" value="F:monooxygenase activity"/>
    <property type="evidence" value="ECO:0007669"/>
    <property type="project" value="UniProtKB-KW"/>
</dbReference>
<keyword evidence="3" id="KW-0274">FAD</keyword>
<keyword evidence="7" id="KW-1185">Reference proteome</keyword>
<organism evidence="6 7">
    <name type="scientific">Bacillus carboniphilus</name>
    <dbReference type="NCBI Taxonomy" id="86663"/>
    <lineage>
        <taxon>Bacteria</taxon>
        <taxon>Bacillati</taxon>
        <taxon>Bacillota</taxon>
        <taxon>Bacilli</taxon>
        <taxon>Bacillales</taxon>
        <taxon>Bacillaceae</taxon>
        <taxon>Bacillus</taxon>
    </lineage>
</organism>
<dbReference type="InterPro" id="IPR002938">
    <property type="entry name" value="FAD-bd"/>
</dbReference>
<dbReference type="PRINTS" id="PR00420">
    <property type="entry name" value="RNGMNOXGNASE"/>
</dbReference>
<dbReference type="Pfam" id="PF01494">
    <property type="entry name" value="FAD_binding_3"/>
    <property type="match status" value="1"/>
</dbReference>
<keyword evidence="4" id="KW-0560">Oxidoreductase</keyword>
<protein>
    <submittedName>
        <fullName evidence="6">FAD-dependent monooxygenase</fullName>
    </submittedName>
</protein>
<evidence type="ECO:0000256" key="3">
    <source>
        <dbReference type="ARBA" id="ARBA00022827"/>
    </source>
</evidence>
<evidence type="ECO:0000256" key="4">
    <source>
        <dbReference type="ARBA" id="ARBA00023002"/>
    </source>
</evidence>
<evidence type="ECO:0000313" key="6">
    <source>
        <dbReference type="EMBL" id="GAA0339564.1"/>
    </source>
</evidence>
<comment type="caution">
    <text evidence="6">The sequence shown here is derived from an EMBL/GenBank/DDBJ whole genome shotgun (WGS) entry which is preliminary data.</text>
</comment>
<feature type="domain" description="FAD-binding" evidence="5">
    <location>
        <begin position="4"/>
        <end position="342"/>
    </location>
</feature>
<dbReference type="EMBL" id="BAAADJ010000057">
    <property type="protein sequence ID" value="GAA0339564.1"/>
    <property type="molecule type" value="Genomic_DNA"/>
</dbReference>
<accession>A0ABN0WJ57</accession>